<dbReference type="InterPro" id="IPR030395">
    <property type="entry name" value="GP_PDE_dom"/>
</dbReference>
<keyword evidence="1" id="KW-0732">Signal</keyword>
<dbReference type="AlphaFoldDB" id="A0A2A9NFZ8"/>
<dbReference type="SUPFAM" id="SSF51695">
    <property type="entry name" value="PLC-like phosphodiesterases"/>
    <property type="match status" value="1"/>
</dbReference>
<dbReference type="OrthoDB" id="1058301at2759"/>
<protein>
    <recommendedName>
        <fullName evidence="2">GP-PDE domain-containing protein</fullName>
    </recommendedName>
</protein>
<dbReference type="STRING" id="703135.A0A2A9NFZ8"/>
<name>A0A2A9NFZ8_9AGAR</name>
<dbReference type="InterPro" id="IPR017946">
    <property type="entry name" value="PLC-like_Pdiesterase_TIM-brl"/>
</dbReference>
<proteinExistence type="predicted"/>
<dbReference type="Proteomes" id="UP000242287">
    <property type="component" value="Unassembled WGS sequence"/>
</dbReference>
<dbReference type="Pfam" id="PF03009">
    <property type="entry name" value="GDPD"/>
    <property type="match status" value="1"/>
</dbReference>
<evidence type="ECO:0000313" key="3">
    <source>
        <dbReference type="EMBL" id="PFH46642.1"/>
    </source>
</evidence>
<feature type="chain" id="PRO_5012721702" description="GP-PDE domain-containing protein" evidence="1">
    <location>
        <begin position="17"/>
        <end position="361"/>
    </location>
</feature>
<dbReference type="PROSITE" id="PS51704">
    <property type="entry name" value="GP_PDE"/>
    <property type="match status" value="1"/>
</dbReference>
<feature type="domain" description="GP-PDE" evidence="2">
    <location>
        <begin position="24"/>
        <end position="334"/>
    </location>
</feature>
<dbReference type="GO" id="GO:0008081">
    <property type="term" value="F:phosphoric diester hydrolase activity"/>
    <property type="evidence" value="ECO:0007669"/>
    <property type="project" value="InterPro"/>
</dbReference>
<evidence type="ECO:0000256" key="1">
    <source>
        <dbReference type="SAM" id="SignalP"/>
    </source>
</evidence>
<sequence>MTFLLPLLLFVTHAVGLPVKNTFFDLQGHRGGRGDTVENTLPSFAWGMVSGVSTLEMDNGITKDGVVVVWHDEGITGDKCRDTGPLEGDPDFPYVGKKNIVNLTLAQLKTLDCGSERLHDFPLQLEYPGTRISTLKEVFDFVKCADPQRQMKFNIESKINPAIPGITLGVNDFVTKQHAEFVASGYDPSHITYQSFDWRTLVGMKALDPRFATAALMDDTTIKPGATGVSPWLGGIVIQDFPGGSVGAQVANAANSINADILSPTATATTSPVDDPSLPGYIPFTTKDMIDAAHADGMSVLPWTVSRLNIAEQLIDWGVDGLITDFPQHFHRWAEEKGLKVAPPFPEDRVLSCLNKHLQIS</sequence>
<dbReference type="GO" id="GO:0006629">
    <property type="term" value="P:lipid metabolic process"/>
    <property type="evidence" value="ECO:0007669"/>
    <property type="project" value="InterPro"/>
</dbReference>
<organism evidence="3 4">
    <name type="scientific">Amanita thiersii Skay4041</name>
    <dbReference type="NCBI Taxonomy" id="703135"/>
    <lineage>
        <taxon>Eukaryota</taxon>
        <taxon>Fungi</taxon>
        <taxon>Dikarya</taxon>
        <taxon>Basidiomycota</taxon>
        <taxon>Agaricomycotina</taxon>
        <taxon>Agaricomycetes</taxon>
        <taxon>Agaricomycetidae</taxon>
        <taxon>Agaricales</taxon>
        <taxon>Pluteineae</taxon>
        <taxon>Amanitaceae</taxon>
        <taxon>Amanita</taxon>
    </lineage>
</organism>
<keyword evidence="4" id="KW-1185">Reference proteome</keyword>
<dbReference type="PANTHER" id="PTHR46211:SF14">
    <property type="entry name" value="GLYCEROPHOSPHODIESTER PHOSPHODIESTERASE"/>
    <property type="match status" value="1"/>
</dbReference>
<reference evidence="3 4" key="1">
    <citation type="submission" date="2014-02" db="EMBL/GenBank/DDBJ databases">
        <title>Transposable element dynamics among asymbiotic and ectomycorrhizal Amanita fungi.</title>
        <authorList>
            <consortium name="DOE Joint Genome Institute"/>
            <person name="Hess J."/>
            <person name="Skrede I."/>
            <person name="Wolfe B."/>
            <person name="LaButti K."/>
            <person name="Ohm R.A."/>
            <person name="Grigoriev I.V."/>
            <person name="Pringle A."/>
        </authorList>
    </citation>
    <scope>NUCLEOTIDE SEQUENCE [LARGE SCALE GENOMIC DNA]</scope>
    <source>
        <strain evidence="3 4">SKay4041</strain>
    </source>
</reference>
<dbReference type="EMBL" id="KZ302172">
    <property type="protein sequence ID" value="PFH46642.1"/>
    <property type="molecule type" value="Genomic_DNA"/>
</dbReference>
<evidence type="ECO:0000313" key="4">
    <source>
        <dbReference type="Proteomes" id="UP000242287"/>
    </source>
</evidence>
<dbReference type="PANTHER" id="PTHR46211">
    <property type="entry name" value="GLYCEROPHOSPHORYL DIESTER PHOSPHODIESTERASE"/>
    <property type="match status" value="1"/>
</dbReference>
<accession>A0A2A9NFZ8</accession>
<dbReference type="Gene3D" id="3.20.20.190">
    <property type="entry name" value="Phosphatidylinositol (PI) phosphodiesterase"/>
    <property type="match status" value="1"/>
</dbReference>
<gene>
    <name evidence="3" type="ORF">AMATHDRAFT_183195</name>
</gene>
<feature type="signal peptide" evidence="1">
    <location>
        <begin position="1"/>
        <end position="16"/>
    </location>
</feature>
<evidence type="ECO:0000259" key="2">
    <source>
        <dbReference type="PROSITE" id="PS51704"/>
    </source>
</evidence>